<sequence>MPRGLAATPALSCFVPFTIACRPQHFQRGVSSLGPPPSPPLQRGDSSGVPRCFWADRPRAASARGSTRGRNHNRGPAPTLSGGRLRSGAVPLLRPTGRIFTWALGPPPAPPLQRGDSSGVPRCFRAVCPQAASAASARGSTRGRGFSRVSRPPALVLTAGPGPPVSSLRGRHGGPITPGVSRQYNTSAQTPIGPETVRFFTFSHRPLRSEKIRRAPSLVPWPRPCPADLLMRKKPLHSSLKALRIRTYCSAVMALLDG</sequence>
<dbReference type="AlphaFoldDB" id="A0AAV7MSZ2"/>
<comment type="caution">
    <text evidence="2">The sequence shown here is derived from an EMBL/GenBank/DDBJ whole genome shotgun (WGS) entry which is preliminary data.</text>
</comment>
<gene>
    <name evidence="2" type="ORF">NDU88_004078</name>
</gene>
<organism evidence="2 3">
    <name type="scientific">Pleurodeles waltl</name>
    <name type="common">Iberian ribbed newt</name>
    <dbReference type="NCBI Taxonomy" id="8319"/>
    <lineage>
        <taxon>Eukaryota</taxon>
        <taxon>Metazoa</taxon>
        <taxon>Chordata</taxon>
        <taxon>Craniata</taxon>
        <taxon>Vertebrata</taxon>
        <taxon>Euteleostomi</taxon>
        <taxon>Amphibia</taxon>
        <taxon>Batrachia</taxon>
        <taxon>Caudata</taxon>
        <taxon>Salamandroidea</taxon>
        <taxon>Salamandridae</taxon>
        <taxon>Pleurodelinae</taxon>
        <taxon>Pleurodeles</taxon>
    </lineage>
</organism>
<reference evidence="2" key="1">
    <citation type="journal article" date="2022" name="bioRxiv">
        <title>Sequencing and chromosome-scale assembly of the giantPleurodeles waltlgenome.</title>
        <authorList>
            <person name="Brown T."/>
            <person name="Elewa A."/>
            <person name="Iarovenko S."/>
            <person name="Subramanian E."/>
            <person name="Araus A.J."/>
            <person name="Petzold A."/>
            <person name="Susuki M."/>
            <person name="Suzuki K.-i.T."/>
            <person name="Hayashi T."/>
            <person name="Toyoda A."/>
            <person name="Oliveira C."/>
            <person name="Osipova E."/>
            <person name="Leigh N.D."/>
            <person name="Simon A."/>
            <person name="Yun M.H."/>
        </authorList>
    </citation>
    <scope>NUCLEOTIDE SEQUENCE</scope>
    <source>
        <strain evidence="2">20211129_DDA</strain>
        <tissue evidence="2">Liver</tissue>
    </source>
</reference>
<evidence type="ECO:0000313" key="3">
    <source>
        <dbReference type="Proteomes" id="UP001066276"/>
    </source>
</evidence>
<dbReference type="EMBL" id="JANPWB010000013">
    <property type="protein sequence ID" value="KAJ1106677.1"/>
    <property type="molecule type" value="Genomic_DNA"/>
</dbReference>
<dbReference type="Proteomes" id="UP001066276">
    <property type="component" value="Chromosome 9"/>
</dbReference>
<keyword evidence="3" id="KW-1185">Reference proteome</keyword>
<accession>A0AAV7MSZ2</accession>
<evidence type="ECO:0000256" key="1">
    <source>
        <dbReference type="SAM" id="MobiDB-lite"/>
    </source>
</evidence>
<evidence type="ECO:0000313" key="2">
    <source>
        <dbReference type="EMBL" id="KAJ1106677.1"/>
    </source>
</evidence>
<name>A0AAV7MSZ2_PLEWA</name>
<feature type="region of interest" description="Disordered" evidence="1">
    <location>
        <begin position="30"/>
        <end position="87"/>
    </location>
</feature>
<feature type="region of interest" description="Disordered" evidence="1">
    <location>
        <begin position="153"/>
        <end position="188"/>
    </location>
</feature>
<proteinExistence type="predicted"/>
<dbReference type="PROSITE" id="PS51257">
    <property type="entry name" value="PROKAR_LIPOPROTEIN"/>
    <property type="match status" value="1"/>
</dbReference>
<protein>
    <submittedName>
        <fullName evidence="2">Uncharacterized protein</fullName>
    </submittedName>
</protein>